<sequence>MSKSKIIDLFSGVGGFSLGFEMAGYETVLAIDFWKDAIETYNHNRENKVAEVMSIHDLSKERLEKLKSDHTIEGIIGGPPCQGFSTVGTRDINDERNHLYLEYFRVVKEVMPKFFVIENVKGLLTLNKGMFKEDIMDRFGNLGYRISEPQVLNAADYGVPQHRHRVFFVGVLDGAFEFPRKKNEVISTKDALSDLPSLEKFEGSDVEFEYHVKPQNLYQTFMRENSDIILNHNKTNHTDQTIDIISMVGDGGSIKDLPPEYWNIRKYNKAFQRMNSNLPSHTIDTGHRNYFHYEENRVPSVRECARIQSFPDDFVFLGTKSSQYKQVGNAVPPLLGYEIALELQKRYKKSNSKNSIEQLTLIP</sequence>
<dbReference type="InterPro" id="IPR018117">
    <property type="entry name" value="C5_DNA_meth_AS"/>
</dbReference>
<proteinExistence type="inferred from homology"/>
<dbReference type="KEGG" id="bco:Bcell_1127"/>
<evidence type="ECO:0000256" key="5">
    <source>
        <dbReference type="PROSITE-ProRule" id="PRU01016"/>
    </source>
</evidence>
<dbReference type="Gene3D" id="3.40.50.150">
    <property type="entry name" value="Vaccinia Virus protein VP39"/>
    <property type="match status" value="1"/>
</dbReference>
<evidence type="ECO:0000313" key="9">
    <source>
        <dbReference type="Proteomes" id="UP000001401"/>
    </source>
</evidence>
<evidence type="ECO:0000256" key="4">
    <source>
        <dbReference type="ARBA" id="ARBA00022747"/>
    </source>
</evidence>
<dbReference type="PROSITE" id="PS00095">
    <property type="entry name" value="C5_MTASE_2"/>
    <property type="match status" value="1"/>
</dbReference>
<comment type="similarity">
    <text evidence="5 6">Belongs to the class I-like SAM-binding methyltransferase superfamily. C5-methyltransferase family.</text>
</comment>
<dbReference type="GO" id="GO:0032259">
    <property type="term" value="P:methylation"/>
    <property type="evidence" value="ECO:0007669"/>
    <property type="project" value="UniProtKB-KW"/>
</dbReference>
<dbReference type="InterPro" id="IPR029063">
    <property type="entry name" value="SAM-dependent_MTases_sf"/>
</dbReference>
<keyword evidence="9" id="KW-1185">Reference proteome</keyword>
<dbReference type="CDD" id="cd00315">
    <property type="entry name" value="Cyt_C5_DNA_methylase"/>
    <property type="match status" value="1"/>
</dbReference>
<dbReference type="GO" id="GO:0003677">
    <property type="term" value="F:DNA binding"/>
    <property type="evidence" value="ECO:0007669"/>
    <property type="project" value="TreeGrafter"/>
</dbReference>
<dbReference type="PANTHER" id="PTHR10629">
    <property type="entry name" value="CYTOSINE-SPECIFIC METHYLTRANSFERASE"/>
    <property type="match status" value="1"/>
</dbReference>
<dbReference type="InterPro" id="IPR050390">
    <property type="entry name" value="C5-Methyltransferase"/>
</dbReference>
<dbReference type="REBASE" id="30802">
    <property type="entry name" value="M2.BceNORF1126P"/>
</dbReference>
<dbReference type="GO" id="GO:0003886">
    <property type="term" value="F:DNA (cytosine-5-)-methyltransferase activity"/>
    <property type="evidence" value="ECO:0007669"/>
    <property type="project" value="UniProtKB-EC"/>
</dbReference>
<evidence type="ECO:0000256" key="2">
    <source>
        <dbReference type="ARBA" id="ARBA00022679"/>
    </source>
</evidence>
<dbReference type="AlphaFoldDB" id="E6TR20"/>
<keyword evidence="2 5" id="KW-0808">Transferase</keyword>
<reference evidence="8 9" key="1">
    <citation type="submission" date="2010-12" db="EMBL/GenBank/DDBJ databases">
        <title>Complete sequence of Bacillus cellulosilyticus DSM 2522.</title>
        <authorList>
            <consortium name="US DOE Joint Genome Institute"/>
            <person name="Lucas S."/>
            <person name="Copeland A."/>
            <person name="Lapidus A."/>
            <person name="Cheng J.-F."/>
            <person name="Bruce D."/>
            <person name="Goodwin L."/>
            <person name="Pitluck S."/>
            <person name="Chertkov O."/>
            <person name="Detter J.C."/>
            <person name="Han C."/>
            <person name="Tapia R."/>
            <person name="Land M."/>
            <person name="Hauser L."/>
            <person name="Jeffries C."/>
            <person name="Kyrpides N."/>
            <person name="Ivanova N."/>
            <person name="Mikhailova N."/>
            <person name="Brumm P."/>
            <person name="Mead D."/>
            <person name="Woyke T."/>
        </authorList>
    </citation>
    <scope>NUCLEOTIDE SEQUENCE [LARGE SCALE GENOMIC DNA]</scope>
    <source>
        <strain evidence="9">ATCC 21833 / DSM 2522 / FERM P-1141 / JCM 9156 / N-4</strain>
    </source>
</reference>
<dbReference type="InterPro" id="IPR001525">
    <property type="entry name" value="C5_MeTfrase"/>
</dbReference>
<keyword evidence="3 5" id="KW-0949">S-adenosyl-L-methionine</keyword>
<evidence type="ECO:0000256" key="7">
    <source>
        <dbReference type="RuleBase" id="RU000417"/>
    </source>
</evidence>
<dbReference type="NCBIfam" id="TIGR00675">
    <property type="entry name" value="dcm"/>
    <property type="match status" value="1"/>
</dbReference>
<evidence type="ECO:0000313" key="8">
    <source>
        <dbReference type="EMBL" id="ADU29396.1"/>
    </source>
</evidence>
<dbReference type="EMBL" id="CP002394">
    <property type="protein sequence ID" value="ADU29396.1"/>
    <property type="molecule type" value="Genomic_DNA"/>
</dbReference>
<dbReference type="InterPro" id="IPR031303">
    <property type="entry name" value="C5_meth_CS"/>
</dbReference>
<dbReference type="SUPFAM" id="SSF53335">
    <property type="entry name" value="S-adenosyl-L-methionine-dependent methyltransferases"/>
    <property type="match status" value="1"/>
</dbReference>
<dbReference type="STRING" id="649639.Bcell_1127"/>
<dbReference type="Gene3D" id="3.90.120.10">
    <property type="entry name" value="DNA Methylase, subunit A, domain 2"/>
    <property type="match status" value="1"/>
</dbReference>
<evidence type="ECO:0000256" key="3">
    <source>
        <dbReference type="ARBA" id="ARBA00022691"/>
    </source>
</evidence>
<dbReference type="PRINTS" id="PR00105">
    <property type="entry name" value="C5METTRFRASE"/>
</dbReference>
<keyword evidence="1 5" id="KW-0489">Methyltransferase</keyword>
<dbReference type="PANTHER" id="PTHR10629:SF52">
    <property type="entry name" value="DNA (CYTOSINE-5)-METHYLTRANSFERASE 1"/>
    <property type="match status" value="1"/>
</dbReference>
<dbReference type="EC" id="2.1.1.37" evidence="7"/>
<dbReference type="GO" id="GO:0009307">
    <property type="term" value="P:DNA restriction-modification system"/>
    <property type="evidence" value="ECO:0007669"/>
    <property type="project" value="UniProtKB-KW"/>
</dbReference>
<dbReference type="PROSITE" id="PS51679">
    <property type="entry name" value="SAM_MT_C5"/>
    <property type="match status" value="1"/>
</dbReference>
<dbReference type="HOGENOM" id="CLU_006958_2_0_9"/>
<name>E6TR20_EVAC2</name>
<gene>
    <name evidence="8" type="ordered locus">Bcell_1127</name>
</gene>
<dbReference type="Pfam" id="PF00145">
    <property type="entry name" value="DNA_methylase"/>
    <property type="match status" value="1"/>
</dbReference>
<dbReference type="eggNOG" id="COG0270">
    <property type="taxonomic scope" value="Bacteria"/>
</dbReference>
<feature type="active site" evidence="5">
    <location>
        <position position="81"/>
    </location>
</feature>
<keyword evidence="4" id="KW-0680">Restriction system</keyword>
<dbReference type="Proteomes" id="UP000001401">
    <property type="component" value="Chromosome"/>
</dbReference>
<dbReference type="RefSeq" id="WP_013487737.1">
    <property type="nucleotide sequence ID" value="NC_014829.1"/>
</dbReference>
<comment type="catalytic activity">
    <reaction evidence="7">
        <text>a 2'-deoxycytidine in DNA + S-adenosyl-L-methionine = a 5-methyl-2'-deoxycytidine in DNA + S-adenosyl-L-homocysteine + H(+)</text>
        <dbReference type="Rhea" id="RHEA:13681"/>
        <dbReference type="Rhea" id="RHEA-COMP:11369"/>
        <dbReference type="Rhea" id="RHEA-COMP:11370"/>
        <dbReference type="ChEBI" id="CHEBI:15378"/>
        <dbReference type="ChEBI" id="CHEBI:57856"/>
        <dbReference type="ChEBI" id="CHEBI:59789"/>
        <dbReference type="ChEBI" id="CHEBI:85452"/>
        <dbReference type="ChEBI" id="CHEBI:85454"/>
        <dbReference type="EC" id="2.1.1.37"/>
    </reaction>
</comment>
<evidence type="ECO:0000256" key="6">
    <source>
        <dbReference type="RuleBase" id="RU000416"/>
    </source>
</evidence>
<dbReference type="OrthoDB" id="9813719at2"/>
<accession>E6TR20</accession>
<dbReference type="PROSITE" id="PS00094">
    <property type="entry name" value="C5_MTASE_1"/>
    <property type="match status" value="1"/>
</dbReference>
<evidence type="ECO:0000256" key="1">
    <source>
        <dbReference type="ARBA" id="ARBA00022603"/>
    </source>
</evidence>
<dbReference type="GO" id="GO:0044027">
    <property type="term" value="P:negative regulation of gene expression via chromosomal CpG island methylation"/>
    <property type="evidence" value="ECO:0007669"/>
    <property type="project" value="TreeGrafter"/>
</dbReference>
<protein>
    <recommendedName>
        <fullName evidence="7">Cytosine-specific methyltransferase</fullName>
        <ecNumber evidence="7">2.1.1.37</ecNumber>
    </recommendedName>
</protein>
<organism evidence="8 9">
    <name type="scientific">Evansella cellulosilytica (strain ATCC 21833 / DSM 2522 / FERM P-1141 / JCM 9156 / N-4)</name>
    <name type="common">Bacillus cellulosilyticus</name>
    <dbReference type="NCBI Taxonomy" id="649639"/>
    <lineage>
        <taxon>Bacteria</taxon>
        <taxon>Bacillati</taxon>
        <taxon>Bacillota</taxon>
        <taxon>Bacilli</taxon>
        <taxon>Bacillales</taxon>
        <taxon>Bacillaceae</taxon>
        <taxon>Evansella</taxon>
    </lineage>
</organism>